<dbReference type="GO" id="GO:0003882">
    <property type="term" value="F:CDP-diacylglycerol-serine O-phosphatidyltransferase activity"/>
    <property type="evidence" value="ECO:0007669"/>
    <property type="project" value="UniProtKB-EC"/>
</dbReference>
<keyword evidence="6" id="KW-0444">Lipid biosynthesis</keyword>
<protein>
    <recommendedName>
        <fullName evidence="5">CDP-diacylglycerol--serine O-phosphatidyltransferase</fullName>
        <ecNumber evidence="4">2.7.8.8</ecNumber>
    </recommendedName>
    <alternativeName>
        <fullName evidence="14">Phosphatidylserine synthase</fullName>
    </alternativeName>
</protein>
<dbReference type="Pfam" id="PF01066">
    <property type="entry name" value="CDP-OH_P_transf"/>
    <property type="match status" value="1"/>
</dbReference>
<comment type="subcellular location">
    <subcellularLocation>
        <location evidence="2">Endomembrane system</location>
        <topology evidence="2">Multi-pass membrane protein</topology>
    </subcellularLocation>
</comment>
<comment type="similarity">
    <text evidence="3 15">Belongs to the CDP-alcohol phosphatidyltransferase class-I family.</text>
</comment>
<evidence type="ECO:0000256" key="12">
    <source>
        <dbReference type="ARBA" id="ARBA00023209"/>
    </source>
</evidence>
<evidence type="ECO:0000256" key="5">
    <source>
        <dbReference type="ARBA" id="ARBA00017171"/>
    </source>
</evidence>
<dbReference type="Gene3D" id="1.20.120.1760">
    <property type="match status" value="1"/>
</dbReference>
<feature type="transmembrane region" description="Helical" evidence="17">
    <location>
        <begin position="36"/>
        <end position="59"/>
    </location>
</feature>
<name>A0A191ZGB3_9GAMM</name>
<evidence type="ECO:0000256" key="16">
    <source>
        <dbReference type="SAM" id="MobiDB-lite"/>
    </source>
</evidence>
<dbReference type="KEGG" id="haz:A9404_05505"/>
<proteinExistence type="inferred from homology"/>
<dbReference type="GO" id="GO:0008654">
    <property type="term" value="P:phospholipid biosynthetic process"/>
    <property type="evidence" value="ECO:0007669"/>
    <property type="project" value="UniProtKB-KW"/>
</dbReference>
<dbReference type="PROSITE" id="PS00379">
    <property type="entry name" value="CDP_ALCOHOL_P_TRANSF"/>
    <property type="match status" value="1"/>
</dbReference>
<evidence type="ECO:0000256" key="7">
    <source>
        <dbReference type="ARBA" id="ARBA00022679"/>
    </source>
</evidence>
<evidence type="ECO:0000256" key="17">
    <source>
        <dbReference type="SAM" id="Phobius"/>
    </source>
</evidence>
<evidence type="ECO:0000256" key="2">
    <source>
        <dbReference type="ARBA" id="ARBA00004127"/>
    </source>
</evidence>
<comment type="catalytic activity">
    <reaction evidence="1">
        <text>a CDP-1,2-diacyl-sn-glycerol + L-serine = a 1,2-diacyl-sn-glycero-3-phospho-L-serine + CMP + H(+)</text>
        <dbReference type="Rhea" id="RHEA:16913"/>
        <dbReference type="ChEBI" id="CHEBI:15378"/>
        <dbReference type="ChEBI" id="CHEBI:33384"/>
        <dbReference type="ChEBI" id="CHEBI:57262"/>
        <dbReference type="ChEBI" id="CHEBI:58332"/>
        <dbReference type="ChEBI" id="CHEBI:60377"/>
        <dbReference type="EC" id="2.7.8.8"/>
    </reaction>
</comment>
<dbReference type="EC" id="2.7.8.8" evidence="4"/>
<dbReference type="PANTHER" id="PTHR14269">
    <property type="entry name" value="CDP-DIACYLGLYCEROL--GLYCEROL-3-PHOSPHATE 3-PHOSPHATIDYLTRANSFERASE-RELATED"/>
    <property type="match status" value="1"/>
</dbReference>
<feature type="region of interest" description="Disordered" evidence="16">
    <location>
        <begin position="1"/>
        <end position="23"/>
    </location>
</feature>
<dbReference type="InterPro" id="IPR043130">
    <property type="entry name" value="CDP-OH_PTrfase_TM_dom"/>
</dbReference>
<organism evidence="18 19">
    <name type="scientific">Halothiobacillus diazotrophicus</name>
    <dbReference type="NCBI Taxonomy" id="1860122"/>
    <lineage>
        <taxon>Bacteria</taxon>
        <taxon>Pseudomonadati</taxon>
        <taxon>Pseudomonadota</taxon>
        <taxon>Gammaproteobacteria</taxon>
        <taxon>Chromatiales</taxon>
        <taxon>Halothiobacillaceae</taxon>
        <taxon>Halothiobacillus</taxon>
    </lineage>
</organism>
<evidence type="ECO:0000256" key="9">
    <source>
        <dbReference type="ARBA" id="ARBA00022989"/>
    </source>
</evidence>
<keyword evidence="7 15" id="KW-0808">Transferase</keyword>
<feature type="transmembrane region" description="Helical" evidence="17">
    <location>
        <begin position="156"/>
        <end position="176"/>
    </location>
</feature>
<evidence type="ECO:0000313" key="18">
    <source>
        <dbReference type="EMBL" id="ANJ66908.1"/>
    </source>
</evidence>
<dbReference type="PANTHER" id="PTHR14269:SF61">
    <property type="entry name" value="CDP-DIACYLGLYCEROL--SERINE O-PHOSPHATIDYLTRANSFERASE"/>
    <property type="match status" value="1"/>
</dbReference>
<dbReference type="Proteomes" id="UP000078596">
    <property type="component" value="Chromosome"/>
</dbReference>
<feature type="transmembrane region" description="Helical" evidence="17">
    <location>
        <begin position="241"/>
        <end position="259"/>
    </location>
</feature>
<feature type="transmembrane region" description="Helical" evidence="17">
    <location>
        <begin position="217"/>
        <end position="235"/>
    </location>
</feature>
<accession>A0A191ZGB3</accession>
<keyword evidence="19" id="KW-1185">Reference proteome</keyword>
<dbReference type="InterPro" id="IPR050324">
    <property type="entry name" value="CDP-alcohol_PTase-I"/>
</dbReference>
<dbReference type="RefSeq" id="WP_066099270.1">
    <property type="nucleotide sequence ID" value="NZ_CP016027.1"/>
</dbReference>
<keyword evidence="13" id="KW-1208">Phospholipid metabolism</keyword>
<evidence type="ECO:0000256" key="14">
    <source>
        <dbReference type="ARBA" id="ARBA00032361"/>
    </source>
</evidence>
<evidence type="ECO:0000256" key="13">
    <source>
        <dbReference type="ARBA" id="ARBA00023264"/>
    </source>
</evidence>
<evidence type="ECO:0000256" key="3">
    <source>
        <dbReference type="ARBA" id="ARBA00010441"/>
    </source>
</evidence>
<evidence type="ECO:0000256" key="6">
    <source>
        <dbReference type="ARBA" id="ARBA00022516"/>
    </source>
</evidence>
<dbReference type="GO" id="GO:0012505">
    <property type="term" value="C:endomembrane system"/>
    <property type="evidence" value="ECO:0007669"/>
    <property type="project" value="UniProtKB-SubCell"/>
</dbReference>
<keyword evidence="10" id="KW-0443">Lipid metabolism</keyword>
<feature type="transmembrane region" description="Helical" evidence="17">
    <location>
        <begin position="103"/>
        <end position="120"/>
    </location>
</feature>
<dbReference type="InterPro" id="IPR004533">
    <property type="entry name" value="CDP-diaglyc--ser_O-PTrfase"/>
</dbReference>
<dbReference type="InterPro" id="IPR048254">
    <property type="entry name" value="CDP_ALCOHOL_P_TRANSF_CS"/>
</dbReference>
<feature type="transmembrane region" description="Helical" evidence="17">
    <location>
        <begin position="188"/>
        <end position="210"/>
    </location>
</feature>
<feature type="transmembrane region" description="Helical" evidence="17">
    <location>
        <begin position="65"/>
        <end position="83"/>
    </location>
</feature>
<sequence>MKPEAEQPVPMTESPDAGQQGHVDDHVQRVHPRKAIYLLPNLITTGALFAGFFAMLRAIQGDFEQASIAVFVAMLLDGLDGRVARLTGTQSAFGVQYDSLSDVIAFGLAPAVVVFLWSLYGIGDRWGMLGAFVFVASAAIRLARFNVQVETVDKRYFVGLASPAAAAVLMGMVWFFEEQQIPFYENIGWVWVITVTTGLLMVSSLPYYSFKSVSPRLRVSFLSVPVLILIFVLALKDFALTLWLLALGYALSAPLWFLGRRLKRLVVRRPSGS</sequence>
<dbReference type="AlphaFoldDB" id="A0A191ZGB3"/>
<keyword evidence="11 17" id="KW-0472">Membrane</keyword>
<evidence type="ECO:0000313" key="19">
    <source>
        <dbReference type="Proteomes" id="UP000078596"/>
    </source>
</evidence>
<evidence type="ECO:0000256" key="4">
    <source>
        <dbReference type="ARBA" id="ARBA00013174"/>
    </source>
</evidence>
<dbReference type="EMBL" id="CP016027">
    <property type="protein sequence ID" value="ANJ66908.1"/>
    <property type="molecule type" value="Genomic_DNA"/>
</dbReference>
<dbReference type="InterPro" id="IPR000462">
    <property type="entry name" value="CDP-OH_P_trans"/>
</dbReference>
<keyword evidence="9 17" id="KW-1133">Transmembrane helix</keyword>
<dbReference type="GO" id="GO:0016020">
    <property type="term" value="C:membrane"/>
    <property type="evidence" value="ECO:0007669"/>
    <property type="project" value="InterPro"/>
</dbReference>
<evidence type="ECO:0000256" key="10">
    <source>
        <dbReference type="ARBA" id="ARBA00023098"/>
    </source>
</evidence>
<dbReference type="STRING" id="1860122.A9404_05505"/>
<dbReference type="NCBIfam" id="TIGR00473">
    <property type="entry name" value="pssA"/>
    <property type="match status" value="1"/>
</dbReference>
<evidence type="ECO:0000256" key="1">
    <source>
        <dbReference type="ARBA" id="ARBA00000287"/>
    </source>
</evidence>
<evidence type="ECO:0000256" key="15">
    <source>
        <dbReference type="RuleBase" id="RU003750"/>
    </source>
</evidence>
<reference evidence="18 19" key="1">
    <citation type="submission" date="2016-06" db="EMBL/GenBank/DDBJ databases">
        <title>Insight into the functional genes involving in sulfur oxidation in Pearl River water.</title>
        <authorList>
            <person name="Luo J."/>
            <person name="Tan X."/>
            <person name="Lin W."/>
        </authorList>
    </citation>
    <scope>NUCLEOTIDE SEQUENCE [LARGE SCALE GENOMIC DNA]</scope>
    <source>
        <strain evidence="18 19">LS2</strain>
    </source>
</reference>
<evidence type="ECO:0000256" key="8">
    <source>
        <dbReference type="ARBA" id="ARBA00022692"/>
    </source>
</evidence>
<keyword evidence="8 17" id="KW-0812">Transmembrane</keyword>
<gene>
    <name evidence="18" type="ORF">A9404_05505</name>
</gene>
<feature type="transmembrane region" description="Helical" evidence="17">
    <location>
        <begin position="126"/>
        <end position="144"/>
    </location>
</feature>
<evidence type="ECO:0000256" key="11">
    <source>
        <dbReference type="ARBA" id="ARBA00023136"/>
    </source>
</evidence>
<keyword evidence="12" id="KW-0594">Phospholipid biosynthesis</keyword>